<dbReference type="SUPFAM" id="SSF53335">
    <property type="entry name" value="S-adenosyl-L-methionine-dependent methyltransferases"/>
    <property type="match status" value="1"/>
</dbReference>
<dbReference type="InterPro" id="IPR041698">
    <property type="entry name" value="Methyltransf_25"/>
</dbReference>
<keyword evidence="5" id="KW-1185">Reference proteome</keyword>
<dbReference type="AlphaFoldDB" id="W0DL17"/>
<dbReference type="KEGG" id="tti:THITH_06395"/>
<keyword evidence="4" id="KW-0808">Transferase</keyword>
<evidence type="ECO:0000313" key="5">
    <source>
        <dbReference type="Proteomes" id="UP000005289"/>
    </source>
</evidence>
<dbReference type="PANTHER" id="PTHR43667">
    <property type="entry name" value="CYCLOPROPANE-FATTY-ACYL-PHOSPHOLIPID SYNTHASE"/>
    <property type="match status" value="1"/>
</dbReference>
<feature type="domain" description="Methyltransferase" evidence="2">
    <location>
        <begin position="45"/>
        <end position="142"/>
    </location>
</feature>
<dbReference type="GO" id="GO:0008168">
    <property type="term" value="F:methyltransferase activity"/>
    <property type="evidence" value="ECO:0007669"/>
    <property type="project" value="UniProtKB-KW"/>
</dbReference>
<gene>
    <name evidence="4" type="ORF">THITH_06395</name>
</gene>
<dbReference type="RefSeq" id="WP_006748618.1">
    <property type="nucleotide sequence ID" value="NZ_CP007029.1"/>
</dbReference>
<feature type="domain" description="PKMT C-terminal winged helix" evidence="3">
    <location>
        <begin position="420"/>
        <end position="513"/>
    </location>
</feature>
<dbReference type="STRING" id="713585.THITH_06395"/>
<evidence type="ECO:0000259" key="1">
    <source>
        <dbReference type="Pfam" id="PF10119"/>
    </source>
</evidence>
<sequence length="517" mass="57112">MPETLPGYDEIPYASFPITETHPDRLAAIGHLFGLKAPDPRHARVLELGCAAGGNLLPVAWFLPGTHCLGIELSREQALRGKALGEAMGLANLAIEHRDILDFPVAGEPFDYIVAHGVFSWVPEHVREHILAICGSRLAPGGIAYISYNTLPGGRQREMLRDMFLHHLRGRESPRERLSGARELLEFLATPLEQVPAGHDWLQQELQYLRTARDSYLYHEYLEDRNDPLLFSDFVDAASRHGLQYLADSQLHTLFPSTLGSAAEQALSRCDDLVCEQQYADFLRLRPFRQSLLCRTADPLNREIDLDGLLSLPLYADLVPARDGRRFRNGAGHEFQVDDRLARAVLGILAAAYPRALTLAEAWPKAVATLSAKHRARAADGVPASLAPVLFNLFASNGLQVTWTAPECWRREPPAATTGPCASRLARMLAKQGETLIPTPRHQALELDPVSSRMTGLLDGSRDARQVVDTLLAEALTGADWARALAGEPPERILPGLRANLDSLLRLFERHGLLETP</sequence>
<dbReference type="InterPro" id="IPR050723">
    <property type="entry name" value="CFA/CMAS"/>
</dbReference>
<organism evidence="4 5">
    <name type="scientific">Thioalkalivibrio paradoxus ARh 1</name>
    <dbReference type="NCBI Taxonomy" id="713585"/>
    <lineage>
        <taxon>Bacteria</taxon>
        <taxon>Pseudomonadati</taxon>
        <taxon>Pseudomonadota</taxon>
        <taxon>Gammaproteobacteria</taxon>
        <taxon>Chromatiales</taxon>
        <taxon>Ectothiorhodospiraceae</taxon>
        <taxon>Thioalkalivibrio</taxon>
    </lineage>
</organism>
<evidence type="ECO:0000259" key="2">
    <source>
        <dbReference type="Pfam" id="PF13649"/>
    </source>
</evidence>
<evidence type="ECO:0000259" key="3">
    <source>
        <dbReference type="Pfam" id="PF21782"/>
    </source>
</evidence>
<accession>W0DL17</accession>
<dbReference type="PANTHER" id="PTHR43667:SF2">
    <property type="entry name" value="FATTY ACID C-METHYL TRANSFERASE"/>
    <property type="match status" value="1"/>
</dbReference>
<name>W0DL17_9GAMM</name>
<dbReference type="InterPro" id="IPR029063">
    <property type="entry name" value="SAM-dependent_MTases_sf"/>
</dbReference>
<dbReference type="Pfam" id="PF13649">
    <property type="entry name" value="Methyltransf_25"/>
    <property type="match status" value="1"/>
</dbReference>
<dbReference type="GO" id="GO:0032259">
    <property type="term" value="P:methylation"/>
    <property type="evidence" value="ECO:0007669"/>
    <property type="project" value="UniProtKB-KW"/>
</dbReference>
<dbReference type="InterPro" id="IPR018773">
    <property type="entry name" value="MeTrfase_reg_dom_prd"/>
</dbReference>
<dbReference type="CDD" id="cd02440">
    <property type="entry name" value="AdoMet_MTases"/>
    <property type="match status" value="1"/>
</dbReference>
<dbReference type="Pfam" id="PF10119">
    <property type="entry name" value="MethyTransf_Reg"/>
    <property type="match status" value="1"/>
</dbReference>
<dbReference type="InterPro" id="IPR048976">
    <property type="entry name" value="WHD_PKMT"/>
</dbReference>
<dbReference type="Gene3D" id="3.40.50.150">
    <property type="entry name" value="Vaccinia Virus protein VP39"/>
    <property type="match status" value="1"/>
</dbReference>
<evidence type="ECO:0000313" key="4">
    <source>
        <dbReference type="EMBL" id="AHE97947.1"/>
    </source>
</evidence>
<reference evidence="4 5" key="1">
    <citation type="submission" date="2013-12" db="EMBL/GenBank/DDBJ databases">
        <authorList>
            <consortium name="DOE Joint Genome Institute"/>
            <person name="Muyzer G."/>
            <person name="Huntemann M."/>
            <person name="Han J."/>
            <person name="Chen A."/>
            <person name="Kyrpides N."/>
            <person name="Mavromatis K."/>
            <person name="Markowitz V."/>
            <person name="Palaniappan K."/>
            <person name="Ivanova N."/>
            <person name="Schaumberg A."/>
            <person name="Pati A."/>
            <person name="Liolios K."/>
            <person name="Nordberg H.P."/>
            <person name="Cantor M.N."/>
            <person name="Hua S.X."/>
            <person name="Woyke T."/>
        </authorList>
    </citation>
    <scope>NUCLEOTIDE SEQUENCE [LARGE SCALE GENOMIC DNA]</scope>
    <source>
        <strain evidence="4 5">ARh 1</strain>
    </source>
</reference>
<dbReference type="Proteomes" id="UP000005289">
    <property type="component" value="Chromosome"/>
</dbReference>
<dbReference type="EMBL" id="CP007029">
    <property type="protein sequence ID" value="AHE97947.1"/>
    <property type="molecule type" value="Genomic_DNA"/>
</dbReference>
<feature type="domain" description="Methyltransferase regulatory" evidence="1">
    <location>
        <begin position="214"/>
        <end position="295"/>
    </location>
</feature>
<dbReference type="HOGENOM" id="CLU_037603_1_1_6"/>
<proteinExistence type="predicted"/>
<dbReference type="OrthoDB" id="323463at2"/>
<dbReference type="Pfam" id="PF21782">
    <property type="entry name" value="WHD_PKMT"/>
    <property type="match status" value="1"/>
</dbReference>
<protein>
    <submittedName>
        <fullName evidence="4">Methyltransferase</fullName>
    </submittedName>
</protein>
<keyword evidence="4" id="KW-0489">Methyltransferase</keyword>